<dbReference type="GeneID" id="36298907"/>
<dbReference type="Gene3D" id="3.30.565.10">
    <property type="entry name" value="Histidine kinase-like ATPase, C-terminal domain"/>
    <property type="match status" value="1"/>
</dbReference>
<dbReference type="PANTHER" id="PTHR35526:SF3">
    <property type="entry name" value="ANTI-SIGMA-F FACTOR RSBW"/>
    <property type="match status" value="1"/>
</dbReference>
<dbReference type="eggNOG" id="COG2172">
    <property type="taxonomic scope" value="Bacteria"/>
</dbReference>
<evidence type="ECO:0000313" key="3">
    <source>
        <dbReference type="EMBL" id="SDS41881.1"/>
    </source>
</evidence>
<evidence type="ECO:0000259" key="2">
    <source>
        <dbReference type="Pfam" id="PF13581"/>
    </source>
</evidence>
<keyword evidence="3" id="KW-0808">Transferase</keyword>
<evidence type="ECO:0000256" key="1">
    <source>
        <dbReference type="ARBA" id="ARBA00022527"/>
    </source>
</evidence>
<gene>
    <name evidence="3" type="ORF">SAMN04489809_1813</name>
</gene>
<evidence type="ECO:0000313" key="4">
    <source>
        <dbReference type="Proteomes" id="UP000182126"/>
    </source>
</evidence>
<dbReference type="CDD" id="cd16936">
    <property type="entry name" value="HATPase_RsbW-like"/>
    <property type="match status" value="1"/>
</dbReference>
<name>A0A1H1S1P5_9MICO</name>
<reference evidence="3 4" key="1">
    <citation type="submission" date="2016-10" db="EMBL/GenBank/DDBJ databases">
        <authorList>
            <person name="de Groot N.N."/>
        </authorList>
    </citation>
    <scope>NUCLEOTIDE SEQUENCE [LARGE SCALE GENOMIC DNA]</scope>
    <source>
        <strain evidence="3 4">DSM 15019</strain>
    </source>
</reference>
<protein>
    <submittedName>
        <fullName evidence="3">Serine/threonine-protein kinase RsbW</fullName>
    </submittedName>
</protein>
<dbReference type="GO" id="GO:0004674">
    <property type="term" value="F:protein serine/threonine kinase activity"/>
    <property type="evidence" value="ECO:0007669"/>
    <property type="project" value="UniProtKB-KW"/>
</dbReference>
<dbReference type="AlphaFoldDB" id="A0A1H1S1P5"/>
<dbReference type="Pfam" id="PF13581">
    <property type="entry name" value="HATPase_c_2"/>
    <property type="match status" value="1"/>
</dbReference>
<dbReference type="InterPro" id="IPR050267">
    <property type="entry name" value="Anti-sigma-factor_SerPK"/>
</dbReference>
<feature type="domain" description="Histidine kinase/HSP90-like ATPase" evidence="2">
    <location>
        <begin position="14"/>
        <end position="128"/>
    </location>
</feature>
<dbReference type="PANTHER" id="PTHR35526">
    <property type="entry name" value="ANTI-SIGMA-F FACTOR RSBW-RELATED"/>
    <property type="match status" value="1"/>
</dbReference>
<dbReference type="EMBL" id="LT629770">
    <property type="protein sequence ID" value="SDS41881.1"/>
    <property type="molecule type" value="Genomic_DNA"/>
</dbReference>
<dbReference type="RefSeq" id="WP_060921595.1">
    <property type="nucleotide sequence ID" value="NZ_CBDRLI010000001.1"/>
</dbReference>
<sequence length="143" mass="15509">MDADTRAFHIDGPAGLALVDRALDELDRLWTQAPEVPAQDQVLFTLALSEVTTNVAQHNEHADVVLSIDVRVTAEELRAYIRDTAPPAPIDWDAVTMPGEEAESGRGLALSQAALDEFTHTVTDLGNTWVLVRRVDPAREAGG</sequence>
<proteinExistence type="predicted"/>
<keyword evidence="1" id="KW-0723">Serine/threonine-protein kinase</keyword>
<dbReference type="Proteomes" id="UP000182126">
    <property type="component" value="Chromosome I"/>
</dbReference>
<dbReference type="InterPro" id="IPR003594">
    <property type="entry name" value="HATPase_dom"/>
</dbReference>
<dbReference type="SUPFAM" id="SSF55874">
    <property type="entry name" value="ATPase domain of HSP90 chaperone/DNA topoisomerase II/histidine kinase"/>
    <property type="match status" value="1"/>
</dbReference>
<dbReference type="InterPro" id="IPR036890">
    <property type="entry name" value="HATPase_C_sf"/>
</dbReference>
<organism evidence="3 4">
    <name type="scientific">Microbacterium paraoxydans</name>
    <dbReference type="NCBI Taxonomy" id="199592"/>
    <lineage>
        <taxon>Bacteria</taxon>
        <taxon>Bacillati</taxon>
        <taxon>Actinomycetota</taxon>
        <taxon>Actinomycetes</taxon>
        <taxon>Micrococcales</taxon>
        <taxon>Microbacteriaceae</taxon>
        <taxon>Microbacterium</taxon>
    </lineage>
</organism>
<keyword evidence="3" id="KW-0418">Kinase</keyword>
<accession>A0A1H1S1P5</accession>